<dbReference type="AlphaFoldDB" id="A0AAV6VFA2"/>
<evidence type="ECO:0000313" key="3">
    <source>
        <dbReference type="EMBL" id="KAG8195402.1"/>
    </source>
</evidence>
<evidence type="ECO:0000313" key="4">
    <source>
        <dbReference type="Proteomes" id="UP000827092"/>
    </source>
</evidence>
<dbReference type="PANTHER" id="PTHR46282">
    <property type="entry name" value="LEUCINE-RICH MELANOCYTE DIFFERENTIATION-ASSOCIATED PROTEIN"/>
    <property type="match status" value="1"/>
</dbReference>
<name>A0AAV6VFA2_9ARAC</name>
<evidence type="ECO:0000256" key="2">
    <source>
        <dbReference type="ARBA" id="ARBA00022737"/>
    </source>
</evidence>
<dbReference type="Gene3D" id="3.80.10.10">
    <property type="entry name" value="Ribonuclease Inhibitor"/>
    <property type="match status" value="1"/>
</dbReference>
<accession>A0AAV6VFA2</accession>
<dbReference type="EMBL" id="JAFNEN010000089">
    <property type="protein sequence ID" value="KAG8195402.1"/>
    <property type="molecule type" value="Genomic_DNA"/>
</dbReference>
<dbReference type="PANTHER" id="PTHR46282:SF1">
    <property type="entry name" value="LEUCINE-RICH REPEAT-CONTAINING PROTEIN 72-LIKE"/>
    <property type="match status" value="1"/>
</dbReference>
<dbReference type="SUPFAM" id="SSF52058">
    <property type="entry name" value="L domain-like"/>
    <property type="match status" value="1"/>
</dbReference>
<keyword evidence="2" id="KW-0677">Repeat</keyword>
<evidence type="ECO:0000256" key="1">
    <source>
        <dbReference type="ARBA" id="ARBA00022614"/>
    </source>
</evidence>
<comment type="caution">
    <text evidence="3">The sequence shown here is derived from an EMBL/GenBank/DDBJ whole genome shotgun (WGS) entry which is preliminary data.</text>
</comment>
<protein>
    <submittedName>
        <fullName evidence="3">Uncharacterized protein</fullName>
    </submittedName>
</protein>
<sequence length="215" mass="23909">MKLLVMGMTTNVQILTEDGTVTAVVEPENRISAAYQNMRSIPMTLMENYGDWIQVLDLSHNKLRDVGPLKYVPNLHTLILDHNLISSTTLFPRLPSLQVLWLHFNLVYDAALFVPPLARSCPVLRHLSLMGNMAAPITHKGAASAKEEESYSPACATFGQILPCLEAPESYGGTWQPLSPTKGLRRPRRRNLTALSTLRSMNLLSKDCLKLKDGN</sequence>
<gene>
    <name evidence="3" type="ORF">JTE90_001414</name>
</gene>
<dbReference type="InterPro" id="IPR001611">
    <property type="entry name" value="Leu-rich_rpt"/>
</dbReference>
<dbReference type="Pfam" id="PF12799">
    <property type="entry name" value="LRR_4"/>
    <property type="match status" value="1"/>
</dbReference>
<dbReference type="InterPro" id="IPR043313">
    <property type="entry name" value="LRMDA"/>
</dbReference>
<dbReference type="PROSITE" id="PS51450">
    <property type="entry name" value="LRR"/>
    <property type="match status" value="2"/>
</dbReference>
<dbReference type="InterPro" id="IPR032675">
    <property type="entry name" value="LRR_dom_sf"/>
</dbReference>
<dbReference type="Proteomes" id="UP000827092">
    <property type="component" value="Unassembled WGS sequence"/>
</dbReference>
<keyword evidence="4" id="KW-1185">Reference proteome</keyword>
<reference evidence="3 4" key="1">
    <citation type="journal article" date="2022" name="Nat. Ecol. Evol.">
        <title>A masculinizing supergene underlies an exaggerated male reproductive morph in a spider.</title>
        <authorList>
            <person name="Hendrickx F."/>
            <person name="De Corte Z."/>
            <person name="Sonet G."/>
            <person name="Van Belleghem S.M."/>
            <person name="Kostlbacher S."/>
            <person name="Vangestel C."/>
        </authorList>
    </citation>
    <scope>NUCLEOTIDE SEQUENCE [LARGE SCALE GENOMIC DNA]</scope>
    <source>
        <strain evidence="3">W744_W776</strain>
    </source>
</reference>
<organism evidence="3 4">
    <name type="scientific">Oedothorax gibbosus</name>
    <dbReference type="NCBI Taxonomy" id="931172"/>
    <lineage>
        <taxon>Eukaryota</taxon>
        <taxon>Metazoa</taxon>
        <taxon>Ecdysozoa</taxon>
        <taxon>Arthropoda</taxon>
        <taxon>Chelicerata</taxon>
        <taxon>Arachnida</taxon>
        <taxon>Araneae</taxon>
        <taxon>Araneomorphae</taxon>
        <taxon>Entelegynae</taxon>
        <taxon>Araneoidea</taxon>
        <taxon>Linyphiidae</taxon>
        <taxon>Erigoninae</taxon>
        <taxon>Oedothorax</taxon>
    </lineage>
</organism>
<proteinExistence type="predicted"/>
<dbReference type="InterPro" id="IPR025875">
    <property type="entry name" value="Leu-rich_rpt_4"/>
</dbReference>
<keyword evidence="1" id="KW-0433">Leucine-rich repeat</keyword>